<dbReference type="GO" id="GO:0006520">
    <property type="term" value="P:amino acid metabolic process"/>
    <property type="evidence" value="ECO:0007669"/>
    <property type="project" value="InterPro"/>
</dbReference>
<comment type="miscellaneous">
    <text evidence="8">In eukaryotes there are cytoplasmic, mitochondrial and chloroplastic isozymes.</text>
</comment>
<protein>
    <recommendedName>
        <fullName evidence="8">Aspartate aminotransferase</fullName>
        <ecNumber evidence="8">2.6.1.1</ecNumber>
    </recommendedName>
</protein>
<dbReference type="OMA" id="CISEAVQ"/>
<dbReference type="InterPro" id="IPR015422">
    <property type="entry name" value="PyrdxlP-dep_Trfase_small"/>
</dbReference>
<keyword evidence="5 8" id="KW-0808">Transferase</keyword>
<sequence length="361" mass="39849">MNSFLSSVLPAPEDPVLSVYFASREDPSPVKLNLSGGSYRTEEGKPLVLFSRWSQNKEYLPLDGLADFNKLSAKLFLGDDSPASKEDRVVTIQCLSGTGSLRVGAEFLAKHHQERVVFVSNQTWGTIPKFSIWRVCMLEDLGAAPSGAIVVLQACAHNPTGVDPTLDQWEQIRKIVRSKSLLPFFDNAYQGFASGSLDIDAQAVRMFVADGAQSFAKNMGLYGERIGALTIVCISKDVARKVHSQVLLVVRPMYLSPHIHGASIVTTILKKSFLRFSRIVSMRQQLYDALQARGTPGDWSHINKQIGMFSFTGLNEMQVRFIAKEYHIYMTYDGRISMAGLSSKTVLQLADAIHAAVTQIA</sequence>
<gene>
    <name evidence="10" type="ORF">EUTSA_v10015824mg</name>
</gene>
<evidence type="ECO:0000256" key="3">
    <source>
        <dbReference type="ARBA" id="ARBA00011738"/>
    </source>
</evidence>
<comment type="similarity">
    <text evidence="2">Belongs to the class-I pyridoxal-phosphate-dependent aminotransferase family.</text>
</comment>
<feature type="domain" description="Aminotransferase class I/classII large" evidence="9">
    <location>
        <begin position="31"/>
        <end position="353"/>
    </location>
</feature>
<dbReference type="Gene3D" id="3.40.640.10">
    <property type="entry name" value="Type I PLP-dependent aspartate aminotransferase-like (Major domain)"/>
    <property type="match status" value="2"/>
</dbReference>
<evidence type="ECO:0000256" key="7">
    <source>
        <dbReference type="ARBA" id="ARBA00049185"/>
    </source>
</evidence>
<dbReference type="PRINTS" id="PR00799">
    <property type="entry name" value="TRANSAMINASE"/>
</dbReference>
<dbReference type="Proteomes" id="UP000030689">
    <property type="component" value="Unassembled WGS sequence"/>
</dbReference>
<dbReference type="CDD" id="cd00609">
    <property type="entry name" value="AAT_like"/>
    <property type="match status" value="1"/>
</dbReference>
<evidence type="ECO:0000256" key="1">
    <source>
        <dbReference type="ARBA" id="ARBA00001933"/>
    </source>
</evidence>
<dbReference type="GO" id="GO:0004069">
    <property type="term" value="F:L-aspartate:2-oxoglutarate aminotransferase activity"/>
    <property type="evidence" value="ECO:0007669"/>
    <property type="project" value="UniProtKB-EC"/>
</dbReference>
<dbReference type="PANTHER" id="PTHR11879">
    <property type="entry name" value="ASPARTATE AMINOTRANSFERASE"/>
    <property type="match status" value="1"/>
</dbReference>
<dbReference type="InterPro" id="IPR004839">
    <property type="entry name" value="Aminotransferase_I/II_large"/>
</dbReference>
<evidence type="ECO:0000256" key="2">
    <source>
        <dbReference type="ARBA" id="ARBA00007441"/>
    </source>
</evidence>
<evidence type="ECO:0000313" key="10">
    <source>
        <dbReference type="EMBL" id="ESQ43412.1"/>
    </source>
</evidence>
<comment type="catalytic activity">
    <reaction evidence="7 8">
        <text>L-aspartate + 2-oxoglutarate = oxaloacetate + L-glutamate</text>
        <dbReference type="Rhea" id="RHEA:21824"/>
        <dbReference type="ChEBI" id="CHEBI:16452"/>
        <dbReference type="ChEBI" id="CHEBI:16810"/>
        <dbReference type="ChEBI" id="CHEBI:29985"/>
        <dbReference type="ChEBI" id="CHEBI:29991"/>
        <dbReference type="EC" id="2.6.1.1"/>
    </reaction>
</comment>
<dbReference type="AlphaFoldDB" id="V4LLR8"/>
<dbReference type="EC" id="2.6.1.1" evidence="8"/>
<dbReference type="GO" id="GO:0005739">
    <property type="term" value="C:mitochondrion"/>
    <property type="evidence" value="ECO:0007669"/>
    <property type="project" value="TreeGrafter"/>
</dbReference>
<dbReference type="InterPro" id="IPR015424">
    <property type="entry name" value="PyrdxlP-dep_Trfase"/>
</dbReference>
<dbReference type="Pfam" id="PF00155">
    <property type="entry name" value="Aminotran_1_2"/>
    <property type="match status" value="1"/>
</dbReference>
<dbReference type="GO" id="GO:0030170">
    <property type="term" value="F:pyridoxal phosphate binding"/>
    <property type="evidence" value="ECO:0007669"/>
    <property type="project" value="InterPro"/>
</dbReference>
<evidence type="ECO:0000256" key="8">
    <source>
        <dbReference type="RuleBase" id="RU000480"/>
    </source>
</evidence>
<accession>V4LLR8</accession>
<comment type="subunit">
    <text evidence="3 8">Homodimer.</text>
</comment>
<name>V4LLR8_EUTSA</name>
<evidence type="ECO:0000259" key="9">
    <source>
        <dbReference type="Pfam" id="PF00155"/>
    </source>
</evidence>
<dbReference type="Gramene" id="ESQ43412">
    <property type="protein sequence ID" value="ESQ43412"/>
    <property type="gene ID" value="EUTSA_v10015824mg"/>
</dbReference>
<dbReference type="KEGG" id="eus:EUTSA_v10015824mg"/>
<dbReference type="InterPro" id="IPR000796">
    <property type="entry name" value="Asp_trans"/>
</dbReference>
<dbReference type="InterPro" id="IPR015421">
    <property type="entry name" value="PyrdxlP-dep_Trfase_major"/>
</dbReference>
<dbReference type="EMBL" id="KI517464">
    <property type="protein sequence ID" value="ESQ43412.1"/>
    <property type="molecule type" value="Genomic_DNA"/>
</dbReference>
<dbReference type="SUPFAM" id="SSF53383">
    <property type="entry name" value="PLP-dependent transferases"/>
    <property type="match status" value="1"/>
</dbReference>
<proteinExistence type="inferred from homology"/>
<dbReference type="eggNOG" id="KOG1411">
    <property type="taxonomic scope" value="Eukaryota"/>
</dbReference>
<evidence type="ECO:0000256" key="5">
    <source>
        <dbReference type="ARBA" id="ARBA00022679"/>
    </source>
</evidence>
<keyword evidence="11" id="KW-1185">Reference proteome</keyword>
<evidence type="ECO:0000256" key="6">
    <source>
        <dbReference type="ARBA" id="ARBA00022898"/>
    </source>
</evidence>
<keyword evidence="6" id="KW-0663">Pyridoxal phosphate</keyword>
<dbReference type="InterPro" id="IPR004838">
    <property type="entry name" value="NHTrfase_class1_PyrdxlP-BS"/>
</dbReference>
<keyword evidence="4 8" id="KW-0032">Aminotransferase</keyword>
<dbReference type="STRING" id="72664.V4LLR8"/>
<dbReference type="PANTHER" id="PTHR11879:SF41">
    <property type="entry name" value="ASPARTATE AMINOTRANSFERASE, CYTOPLASMIC ISOZYME 2"/>
    <property type="match status" value="1"/>
</dbReference>
<evidence type="ECO:0000256" key="4">
    <source>
        <dbReference type="ARBA" id="ARBA00022576"/>
    </source>
</evidence>
<reference evidence="10 11" key="1">
    <citation type="journal article" date="2013" name="Front. Plant Sci.">
        <title>The Reference Genome of the Halophytic Plant Eutrema salsugineum.</title>
        <authorList>
            <person name="Yang R."/>
            <person name="Jarvis D.E."/>
            <person name="Chen H."/>
            <person name="Beilstein M.A."/>
            <person name="Grimwood J."/>
            <person name="Jenkins J."/>
            <person name="Shu S."/>
            <person name="Prochnik S."/>
            <person name="Xin M."/>
            <person name="Ma C."/>
            <person name="Schmutz J."/>
            <person name="Wing R.A."/>
            <person name="Mitchell-Olds T."/>
            <person name="Schumaker K.S."/>
            <person name="Wang X."/>
        </authorList>
    </citation>
    <scope>NUCLEOTIDE SEQUENCE [LARGE SCALE GENOMIC DNA]</scope>
</reference>
<dbReference type="Gene3D" id="3.90.1150.10">
    <property type="entry name" value="Aspartate Aminotransferase, domain 1"/>
    <property type="match status" value="2"/>
</dbReference>
<dbReference type="PROSITE" id="PS00105">
    <property type="entry name" value="AA_TRANSFER_CLASS_1"/>
    <property type="match status" value="1"/>
</dbReference>
<evidence type="ECO:0000313" key="11">
    <source>
        <dbReference type="Proteomes" id="UP000030689"/>
    </source>
</evidence>
<comment type="cofactor">
    <cofactor evidence="1">
        <name>pyridoxal 5'-phosphate</name>
        <dbReference type="ChEBI" id="CHEBI:597326"/>
    </cofactor>
</comment>
<organism evidence="10 11">
    <name type="scientific">Eutrema salsugineum</name>
    <name type="common">Saltwater cress</name>
    <name type="synonym">Sisymbrium salsugineum</name>
    <dbReference type="NCBI Taxonomy" id="72664"/>
    <lineage>
        <taxon>Eukaryota</taxon>
        <taxon>Viridiplantae</taxon>
        <taxon>Streptophyta</taxon>
        <taxon>Embryophyta</taxon>
        <taxon>Tracheophyta</taxon>
        <taxon>Spermatophyta</taxon>
        <taxon>Magnoliopsida</taxon>
        <taxon>eudicotyledons</taxon>
        <taxon>Gunneridae</taxon>
        <taxon>Pentapetalae</taxon>
        <taxon>rosids</taxon>
        <taxon>malvids</taxon>
        <taxon>Brassicales</taxon>
        <taxon>Brassicaceae</taxon>
        <taxon>Eutremeae</taxon>
        <taxon>Eutrema</taxon>
    </lineage>
</organism>